<feature type="compositionally biased region" description="Basic residues" evidence="1">
    <location>
        <begin position="178"/>
        <end position="195"/>
    </location>
</feature>
<dbReference type="Proteomes" id="UP000799324">
    <property type="component" value="Unassembled WGS sequence"/>
</dbReference>
<dbReference type="AlphaFoldDB" id="A0A6A6T549"/>
<feature type="compositionally biased region" description="Low complexity" evidence="1">
    <location>
        <begin position="7"/>
        <end position="20"/>
    </location>
</feature>
<dbReference type="EMBL" id="MU004371">
    <property type="protein sequence ID" value="KAF2654033.1"/>
    <property type="molecule type" value="Genomic_DNA"/>
</dbReference>
<feature type="region of interest" description="Disordered" evidence="1">
    <location>
        <begin position="1"/>
        <end position="24"/>
    </location>
</feature>
<accession>A0A6A6T549</accession>
<feature type="compositionally biased region" description="Low complexity" evidence="1">
    <location>
        <begin position="59"/>
        <end position="84"/>
    </location>
</feature>
<gene>
    <name evidence="2" type="ORF">K491DRAFT_779900</name>
</gene>
<protein>
    <submittedName>
        <fullName evidence="2">Uncharacterized protein</fullName>
    </submittedName>
</protein>
<feature type="region of interest" description="Disordered" evidence="1">
    <location>
        <begin position="41"/>
        <end position="84"/>
    </location>
</feature>
<feature type="compositionally biased region" description="Polar residues" evidence="1">
    <location>
        <begin position="150"/>
        <end position="173"/>
    </location>
</feature>
<evidence type="ECO:0000256" key="1">
    <source>
        <dbReference type="SAM" id="MobiDB-lite"/>
    </source>
</evidence>
<reference evidence="2" key="1">
    <citation type="journal article" date="2020" name="Stud. Mycol.">
        <title>101 Dothideomycetes genomes: a test case for predicting lifestyles and emergence of pathogens.</title>
        <authorList>
            <person name="Haridas S."/>
            <person name="Albert R."/>
            <person name="Binder M."/>
            <person name="Bloem J."/>
            <person name="Labutti K."/>
            <person name="Salamov A."/>
            <person name="Andreopoulos B."/>
            <person name="Baker S."/>
            <person name="Barry K."/>
            <person name="Bills G."/>
            <person name="Bluhm B."/>
            <person name="Cannon C."/>
            <person name="Castanera R."/>
            <person name="Culley D."/>
            <person name="Daum C."/>
            <person name="Ezra D."/>
            <person name="Gonzalez J."/>
            <person name="Henrissat B."/>
            <person name="Kuo A."/>
            <person name="Liang C."/>
            <person name="Lipzen A."/>
            <person name="Lutzoni F."/>
            <person name="Magnuson J."/>
            <person name="Mondo S."/>
            <person name="Nolan M."/>
            <person name="Ohm R."/>
            <person name="Pangilinan J."/>
            <person name="Park H.-J."/>
            <person name="Ramirez L."/>
            <person name="Alfaro M."/>
            <person name="Sun H."/>
            <person name="Tritt A."/>
            <person name="Yoshinaga Y."/>
            <person name="Zwiers L.-H."/>
            <person name="Turgeon B."/>
            <person name="Goodwin S."/>
            <person name="Spatafora J."/>
            <person name="Crous P."/>
            <person name="Grigoriev I."/>
        </authorList>
    </citation>
    <scope>NUCLEOTIDE SEQUENCE</scope>
    <source>
        <strain evidence="2">CBS 122681</strain>
    </source>
</reference>
<evidence type="ECO:0000313" key="3">
    <source>
        <dbReference type="Proteomes" id="UP000799324"/>
    </source>
</evidence>
<feature type="compositionally biased region" description="Basic and acidic residues" evidence="1">
    <location>
        <begin position="41"/>
        <end position="51"/>
    </location>
</feature>
<keyword evidence="3" id="KW-1185">Reference proteome</keyword>
<organism evidence="2 3">
    <name type="scientific">Lophiostoma macrostomum CBS 122681</name>
    <dbReference type="NCBI Taxonomy" id="1314788"/>
    <lineage>
        <taxon>Eukaryota</taxon>
        <taxon>Fungi</taxon>
        <taxon>Dikarya</taxon>
        <taxon>Ascomycota</taxon>
        <taxon>Pezizomycotina</taxon>
        <taxon>Dothideomycetes</taxon>
        <taxon>Pleosporomycetidae</taxon>
        <taxon>Pleosporales</taxon>
        <taxon>Lophiostomataceae</taxon>
        <taxon>Lophiostoma</taxon>
    </lineage>
</organism>
<name>A0A6A6T549_9PLEO</name>
<feature type="region of interest" description="Disordered" evidence="1">
    <location>
        <begin position="504"/>
        <end position="526"/>
    </location>
</feature>
<proteinExistence type="predicted"/>
<sequence length="526" mass="56601">MTRSLNPSAAPFIPPAALAPALPPKPARQVRVLRIVEAEKKPAEQDAKAGAEEDVIVIAPRSTAPPVTTTSSASQPSAATSARPPTMAGYHYYSQGTVYPPSAPAQPPNLEAMSQYIPVNSTPHSYSPYFGQPVKAAGYATQGYHGQQMPHFSQHQPLTPSTMSHTLSSSGTPATFPRHQRARSKPKARPGRRRRLDQGPEPSSADIFPEDTETVHDSPDRMFHLDALLEDSGGRATTNPWDAEDAQYTNMFPHPHSGLTPEHFTFSGSKLNPKASAFTGSTLNPNAEAFTSSNFNPNAATFTGSPFNPTATSFGGSTVNPNTTSFASGTFNPNTSFTSGTYDSNTSFAGGPFDPNTSSFASGKLAVDDDTYSASTLNPYADRSPPSSGVAKLLRSVPEHLREATAEILGEEATQLLTEEDKKTQDISDLQIPFQLRLPIEKQEPVDDRPGVPIFRKAGHREEPPNAYELSLKPQPKQLSWTERDGSKYGLGHYGIGLAACGDSWEPPRQDGKSGFGKVSHLWDDN</sequence>
<evidence type="ECO:0000313" key="2">
    <source>
        <dbReference type="EMBL" id="KAF2654033.1"/>
    </source>
</evidence>
<feature type="region of interest" description="Disordered" evidence="1">
    <location>
        <begin position="146"/>
        <end position="218"/>
    </location>
</feature>